<gene>
    <name evidence="2" type="primary">EPGN</name>
</gene>
<proteinExistence type="predicted"/>
<reference evidence="2" key="3">
    <citation type="submission" date="2025-09" db="UniProtKB">
        <authorList>
            <consortium name="Ensembl"/>
        </authorList>
    </citation>
    <scope>IDENTIFICATION</scope>
</reference>
<dbReference type="AlphaFoldDB" id="A0A4X2KKJ4"/>
<feature type="signal peptide" evidence="1">
    <location>
        <begin position="1"/>
        <end position="18"/>
    </location>
</feature>
<evidence type="ECO:0000313" key="3">
    <source>
        <dbReference type="Proteomes" id="UP000314987"/>
    </source>
</evidence>
<keyword evidence="1" id="KW-0732">Signal</keyword>
<dbReference type="GeneID" id="114037637"/>
<dbReference type="RefSeq" id="XP_027710402.1">
    <property type="nucleotide sequence ID" value="XM_027854601.1"/>
</dbReference>
<dbReference type="Gene3D" id="2.10.25.10">
    <property type="entry name" value="Laminin"/>
    <property type="match status" value="1"/>
</dbReference>
<dbReference type="FunFam" id="2.10.25.10:FF:000641">
    <property type="entry name" value="epigen isoform X4"/>
    <property type="match status" value="1"/>
</dbReference>
<name>A0A4X2KKJ4_VOMUR</name>
<dbReference type="Proteomes" id="UP000314987">
    <property type="component" value="Unassembled WGS sequence"/>
</dbReference>
<dbReference type="Ensembl" id="ENSVURT00010014333.1">
    <property type="protein sequence ID" value="ENSVURP00010012594.1"/>
    <property type="gene ID" value="ENSVURG00010009721.1"/>
</dbReference>
<protein>
    <submittedName>
        <fullName evidence="2">Epithelial mitogen</fullName>
    </submittedName>
</protein>
<reference evidence="3" key="1">
    <citation type="submission" date="2018-12" db="EMBL/GenBank/DDBJ databases">
        <authorList>
            <person name="Yazar S."/>
        </authorList>
    </citation>
    <scope>NUCLEOTIDE SEQUENCE [LARGE SCALE GENOMIC DNA]</scope>
</reference>
<reference evidence="2" key="2">
    <citation type="submission" date="2025-08" db="UniProtKB">
        <authorList>
            <consortium name="Ensembl"/>
        </authorList>
    </citation>
    <scope>IDENTIFICATION</scope>
</reference>
<evidence type="ECO:0000313" key="2">
    <source>
        <dbReference type="Ensembl" id="ENSVURP00010012594.1"/>
    </source>
</evidence>
<dbReference type="CTD" id="255324"/>
<dbReference type="SUPFAM" id="SSF57196">
    <property type="entry name" value="EGF/Laminin"/>
    <property type="match status" value="1"/>
</dbReference>
<keyword evidence="3" id="KW-1185">Reference proteome</keyword>
<dbReference type="GeneTree" id="ENSGT00510000048556"/>
<feature type="chain" id="PRO_5021457506" evidence="1">
    <location>
        <begin position="19"/>
        <end position="101"/>
    </location>
</feature>
<sequence>MALGIPLYILLNAMVSLSKETTVTVSTPITSQQSNWTVNKTEANYTEGPIALKFSHPCLTDHHSYCINGICAFHHELKKAICRCMKLKPLYKVCYGDKRPW</sequence>
<evidence type="ECO:0000256" key="1">
    <source>
        <dbReference type="SAM" id="SignalP"/>
    </source>
</evidence>
<organism evidence="2 3">
    <name type="scientific">Vombatus ursinus</name>
    <name type="common">Common wombat</name>
    <dbReference type="NCBI Taxonomy" id="29139"/>
    <lineage>
        <taxon>Eukaryota</taxon>
        <taxon>Metazoa</taxon>
        <taxon>Chordata</taxon>
        <taxon>Craniata</taxon>
        <taxon>Vertebrata</taxon>
        <taxon>Euteleostomi</taxon>
        <taxon>Mammalia</taxon>
        <taxon>Metatheria</taxon>
        <taxon>Diprotodontia</taxon>
        <taxon>Vombatidae</taxon>
        <taxon>Vombatus</taxon>
    </lineage>
</organism>
<accession>A0A4X2KKJ4</accession>